<name>G9MQE3_HYPVG</name>
<dbReference type="Gene3D" id="1.20.1250.20">
    <property type="entry name" value="MFS general substrate transporter like domains"/>
    <property type="match status" value="2"/>
</dbReference>
<dbReference type="InterPro" id="IPR036259">
    <property type="entry name" value="MFS_trans_sf"/>
</dbReference>
<dbReference type="GeneID" id="25794485"/>
<dbReference type="EMBL" id="ABDF02000005">
    <property type="protein sequence ID" value="EHK24064.1"/>
    <property type="molecule type" value="Genomic_DNA"/>
</dbReference>
<protein>
    <recommendedName>
        <fullName evidence="8">Major facilitator superfamily (MFS) profile domain-containing protein</fullName>
    </recommendedName>
</protein>
<feature type="transmembrane region" description="Helical" evidence="5">
    <location>
        <begin position="291"/>
        <end position="312"/>
    </location>
</feature>
<feature type="transmembrane region" description="Helical" evidence="5">
    <location>
        <begin position="425"/>
        <end position="444"/>
    </location>
</feature>
<organism evidence="6 7">
    <name type="scientific">Hypocrea virens (strain Gv29-8 / FGSC 10586)</name>
    <name type="common">Gliocladium virens</name>
    <name type="synonym">Trichoderma virens</name>
    <dbReference type="NCBI Taxonomy" id="413071"/>
    <lineage>
        <taxon>Eukaryota</taxon>
        <taxon>Fungi</taxon>
        <taxon>Dikarya</taxon>
        <taxon>Ascomycota</taxon>
        <taxon>Pezizomycotina</taxon>
        <taxon>Sordariomycetes</taxon>
        <taxon>Hypocreomycetidae</taxon>
        <taxon>Hypocreales</taxon>
        <taxon>Hypocreaceae</taxon>
        <taxon>Trichoderma</taxon>
    </lineage>
</organism>
<feature type="transmembrane region" description="Helical" evidence="5">
    <location>
        <begin position="77"/>
        <end position="104"/>
    </location>
</feature>
<feature type="transmembrane region" description="Helical" evidence="5">
    <location>
        <begin position="116"/>
        <end position="136"/>
    </location>
</feature>
<accession>G9MQE3</accession>
<keyword evidence="2 5" id="KW-0812">Transmembrane</keyword>
<evidence type="ECO:0000256" key="4">
    <source>
        <dbReference type="ARBA" id="ARBA00023136"/>
    </source>
</evidence>
<dbReference type="GO" id="GO:0005886">
    <property type="term" value="C:plasma membrane"/>
    <property type="evidence" value="ECO:0007669"/>
    <property type="project" value="TreeGrafter"/>
</dbReference>
<comment type="subcellular location">
    <subcellularLocation>
        <location evidence="1">Membrane</location>
        <topology evidence="1">Multi-pass membrane protein</topology>
    </subcellularLocation>
</comment>
<comment type="caution">
    <text evidence="6">The sequence shown here is derived from an EMBL/GenBank/DDBJ whole genome shotgun (WGS) entry which is preliminary data.</text>
</comment>
<feature type="transmembrane region" description="Helical" evidence="5">
    <location>
        <begin position="167"/>
        <end position="189"/>
    </location>
</feature>
<feature type="transmembrane region" description="Helical" evidence="5">
    <location>
        <begin position="358"/>
        <end position="378"/>
    </location>
</feature>
<dbReference type="Proteomes" id="UP000007115">
    <property type="component" value="Unassembled WGS sequence"/>
</dbReference>
<evidence type="ECO:0000256" key="1">
    <source>
        <dbReference type="ARBA" id="ARBA00004141"/>
    </source>
</evidence>
<feature type="transmembrane region" description="Helical" evidence="5">
    <location>
        <begin position="318"/>
        <end position="338"/>
    </location>
</feature>
<dbReference type="PANTHER" id="PTHR23501:SF55">
    <property type="entry name" value="SIDEROPHORE IRON TRANSPORTER, PUTATIVE (AFU_ORTHOLOGUE AFUA_3G03440)-RELATED"/>
    <property type="match status" value="1"/>
</dbReference>
<sequence>MRSSSPASIIRQPQTKPQNALFNDENVNLLDSFRDSNDNNNLNDIYDNEESTAHSDIHSNIKDNETVIVPWTSKTLIFAYIMIWFTYFVEGILSATTGILTPYVTSDFASHSLTPTVNILSSVIGGVTNLTLAKILDIFGRAYGYLFCIILATSGLVMMSTCNSIQAYAIAQVFQTIGNNGILYSLTVFVADNSSMRNRGLIQAVVSSPNLITPWLAGPLSSRFMNGPGWRWVFGLFVILVPSITLPLFCLLFSSYLKAKKISMIHQRDNENDGGHTILQSLFYYSRQFDAIGLGLLSAGVTLLLASLNLYALQGWDLLYIFALSITGSLFLISFVLWERYYASTTFVSYSLFLDRTILGACILSTTLFISFWCWNSFFSSYLQVVNDLSIENANYVVQLYTVFAVVCAIAVGALIHYTGHFKSVCLYVGVPLSLLSLGSMVYHCNNESSIGYIIMSQIFVSIAAGIIMICDEVAILAAASNHEVAVCLAVLGLFGNIGGAVGLTIASAIWQNVFRRKLIELIPAEELPNLAKIYSDISTQLSYPVGSATRIGVQHAYEYTQGKLLVAAMVVWAGGFIGVAMWRNINVIHIKEHTTHNL</sequence>
<dbReference type="HOGENOM" id="CLU_012970_1_0_1"/>
<proteinExistence type="predicted"/>
<gene>
    <name evidence="6" type="ORF">TRIVIDRAFT_45984</name>
</gene>
<evidence type="ECO:0000256" key="5">
    <source>
        <dbReference type="SAM" id="Phobius"/>
    </source>
</evidence>
<dbReference type="GO" id="GO:0022857">
    <property type="term" value="F:transmembrane transporter activity"/>
    <property type="evidence" value="ECO:0007669"/>
    <property type="project" value="InterPro"/>
</dbReference>
<feature type="transmembrane region" description="Helical" evidence="5">
    <location>
        <begin position="232"/>
        <end position="257"/>
    </location>
</feature>
<feature type="transmembrane region" description="Helical" evidence="5">
    <location>
        <begin position="398"/>
        <end position="418"/>
    </location>
</feature>
<evidence type="ECO:0000256" key="3">
    <source>
        <dbReference type="ARBA" id="ARBA00022989"/>
    </source>
</evidence>
<feature type="transmembrane region" description="Helical" evidence="5">
    <location>
        <begin position="565"/>
        <end position="583"/>
    </location>
</feature>
<feature type="transmembrane region" description="Helical" evidence="5">
    <location>
        <begin position="143"/>
        <end position="161"/>
    </location>
</feature>
<feature type="transmembrane region" description="Helical" evidence="5">
    <location>
        <begin position="450"/>
        <end position="478"/>
    </location>
</feature>
<dbReference type="OMA" id="VASAIWQ"/>
<dbReference type="eggNOG" id="KOG0254">
    <property type="taxonomic scope" value="Eukaryota"/>
</dbReference>
<reference evidence="6 7" key="1">
    <citation type="journal article" date="2011" name="Genome Biol.">
        <title>Comparative genome sequence analysis underscores mycoparasitism as the ancestral life style of Trichoderma.</title>
        <authorList>
            <person name="Kubicek C.P."/>
            <person name="Herrera-Estrella A."/>
            <person name="Seidl-Seiboth V."/>
            <person name="Martinez D.A."/>
            <person name="Druzhinina I.S."/>
            <person name="Thon M."/>
            <person name="Zeilinger S."/>
            <person name="Casas-Flores S."/>
            <person name="Horwitz B.A."/>
            <person name="Mukherjee P.K."/>
            <person name="Mukherjee M."/>
            <person name="Kredics L."/>
            <person name="Alcaraz L.D."/>
            <person name="Aerts A."/>
            <person name="Antal Z."/>
            <person name="Atanasova L."/>
            <person name="Cervantes-Badillo M.G."/>
            <person name="Challacombe J."/>
            <person name="Chertkov O."/>
            <person name="McCluskey K."/>
            <person name="Coulpier F."/>
            <person name="Deshpande N."/>
            <person name="von Doehren H."/>
            <person name="Ebbole D.J."/>
            <person name="Esquivel-Naranjo E.U."/>
            <person name="Fekete E."/>
            <person name="Flipphi M."/>
            <person name="Glaser F."/>
            <person name="Gomez-Rodriguez E.Y."/>
            <person name="Gruber S."/>
            <person name="Han C."/>
            <person name="Henrissat B."/>
            <person name="Hermosa R."/>
            <person name="Hernandez-Onate M."/>
            <person name="Karaffa L."/>
            <person name="Kosti I."/>
            <person name="Le Crom S."/>
            <person name="Lindquist E."/>
            <person name="Lucas S."/>
            <person name="Luebeck M."/>
            <person name="Luebeck P.S."/>
            <person name="Margeot A."/>
            <person name="Metz B."/>
            <person name="Misra M."/>
            <person name="Nevalainen H."/>
            <person name="Omann M."/>
            <person name="Packer N."/>
            <person name="Perrone G."/>
            <person name="Uresti-Rivera E.E."/>
            <person name="Salamov A."/>
            <person name="Schmoll M."/>
            <person name="Seiboth B."/>
            <person name="Shapiro H."/>
            <person name="Sukno S."/>
            <person name="Tamayo-Ramos J.A."/>
            <person name="Tisch D."/>
            <person name="Wiest A."/>
            <person name="Wilkinson H.H."/>
            <person name="Zhang M."/>
            <person name="Coutinho P.M."/>
            <person name="Kenerley C.M."/>
            <person name="Monte E."/>
            <person name="Baker S.E."/>
            <person name="Grigoriev I.V."/>
        </authorList>
    </citation>
    <scope>NUCLEOTIDE SEQUENCE [LARGE SCALE GENOMIC DNA]</scope>
    <source>
        <strain evidence="7">Gv29-8 / FGSC 10586</strain>
    </source>
</reference>
<dbReference type="InterPro" id="IPR011701">
    <property type="entry name" value="MFS"/>
</dbReference>
<dbReference type="VEuPathDB" id="FungiDB:TRIVIDRAFT_45984"/>
<feature type="transmembrane region" description="Helical" evidence="5">
    <location>
        <begin position="485"/>
        <end position="511"/>
    </location>
</feature>
<dbReference type="SUPFAM" id="SSF103473">
    <property type="entry name" value="MFS general substrate transporter"/>
    <property type="match status" value="1"/>
</dbReference>
<dbReference type="Pfam" id="PF07690">
    <property type="entry name" value="MFS_1"/>
    <property type="match status" value="1"/>
</dbReference>
<evidence type="ECO:0000256" key="2">
    <source>
        <dbReference type="ARBA" id="ARBA00022692"/>
    </source>
</evidence>
<evidence type="ECO:0008006" key="8">
    <source>
        <dbReference type="Google" id="ProtNLM"/>
    </source>
</evidence>
<keyword evidence="3 5" id="KW-1133">Transmembrane helix</keyword>
<evidence type="ECO:0000313" key="7">
    <source>
        <dbReference type="Proteomes" id="UP000007115"/>
    </source>
</evidence>
<dbReference type="InParanoid" id="G9MQE3"/>
<keyword evidence="7" id="KW-1185">Reference proteome</keyword>
<feature type="transmembrane region" description="Helical" evidence="5">
    <location>
        <begin position="201"/>
        <end position="220"/>
    </location>
</feature>
<dbReference type="OrthoDB" id="4078873at2759"/>
<dbReference type="PANTHER" id="PTHR23501">
    <property type="entry name" value="MAJOR FACILITATOR SUPERFAMILY"/>
    <property type="match status" value="1"/>
</dbReference>
<evidence type="ECO:0000313" key="6">
    <source>
        <dbReference type="EMBL" id="EHK24064.1"/>
    </source>
</evidence>
<keyword evidence="4 5" id="KW-0472">Membrane</keyword>
<dbReference type="RefSeq" id="XP_013958263.1">
    <property type="nucleotide sequence ID" value="XM_014102788.1"/>
</dbReference>
<dbReference type="AlphaFoldDB" id="G9MQE3"/>